<reference evidence="5 6" key="1">
    <citation type="journal article" date="2013" name="Curr. Biol.">
        <title>The Genome of the Foraminiferan Reticulomyxa filosa.</title>
        <authorList>
            <person name="Glockner G."/>
            <person name="Hulsmann N."/>
            <person name="Schleicher M."/>
            <person name="Noegel A.A."/>
            <person name="Eichinger L."/>
            <person name="Gallinger C."/>
            <person name="Pawlowski J."/>
            <person name="Sierra R."/>
            <person name="Euteneuer U."/>
            <person name="Pillet L."/>
            <person name="Moustafa A."/>
            <person name="Platzer M."/>
            <person name="Groth M."/>
            <person name="Szafranski K."/>
            <person name="Schliwa M."/>
        </authorList>
    </citation>
    <scope>NUCLEOTIDE SEQUENCE [LARGE SCALE GENOMIC DNA]</scope>
</reference>
<gene>
    <name evidence="5" type="ORF">RFI_11511</name>
</gene>
<comment type="caution">
    <text evidence="5">The sequence shown here is derived from an EMBL/GenBank/DDBJ whole genome shotgun (WGS) entry which is preliminary data.</text>
</comment>
<feature type="region of interest" description="Disordered" evidence="3">
    <location>
        <begin position="178"/>
        <end position="203"/>
    </location>
</feature>
<dbReference type="InterPro" id="IPR003595">
    <property type="entry name" value="Tyr_Pase_cat"/>
</dbReference>
<evidence type="ECO:0000313" key="6">
    <source>
        <dbReference type="Proteomes" id="UP000023152"/>
    </source>
</evidence>
<dbReference type="OrthoDB" id="271628at2759"/>
<sequence length="745" mass="86558">MSRRSMSQDLTRKNQDLRKATEGLAKSKRKATNVEDERERRDKAVEEEEGEESTKLEMNILAKKWSYVFEDEILHRDSFHNDHKTSSFRATYVLSRNNKVDVCSEGHLTVTNYLLFFEPDDDNTLPGGSHHLIFPLSYICRLSVKERPKVYPTKSTSTVNKDNASIASVSTSILNTTSTSSISTSSSNHNNNNNNNNNNNTTTPVDVFELEFTTRRYRPVKFQVDKSLRIEALMEMLRMLIFPSEVHLTFAFTYARRHPIGHKFLVDRGDSKEKESPDGEVWSWSTYNVYEEFKRMGVDYERETESLQTTTNTGTNTNITGGSRYRCTKVNTNYEICDTYPQTLYVPAAVIDEDIKQVALFRKKGRIPAMTWKERHSNVAMFRCSQPQVGVTGQRSNADEWMIEKIVEANDSVRDSILYVMDARPKLNAQLNKAKGAGFENASFYKNIIIDFLNIPNIHVMRKSRQALSRIIHTPKHKDKDWLVQLANTEWLQYIRKLLKGTYKIVSVIKTQQCSVLCHCSDGWDRTSQLCCLAQLCMDGYYRTLKGFIVLIEKDWLYFGHQFDTRIGHRLDDANGDDERSPVFEQFIDCVWQLTQQFPTLFQFTPNFLLVLLDHVYSCRFGTFLGSCPKQREQWSLHQHTLSLWTFLQNSHHSASFVNCFYRPNTFRHTIFPLYHSKSIRFWNDCYLRHCPEHIMHIAPEFAQDSSQDKLLLQLKLELEEAKKENALLLAKVRANAHVVEQDMD</sequence>
<feature type="binding site" evidence="2">
    <location>
        <begin position="520"/>
        <end position="526"/>
    </location>
    <ligand>
        <name>substrate</name>
    </ligand>
</feature>
<dbReference type="SMART" id="SM00404">
    <property type="entry name" value="PTPc_motif"/>
    <property type="match status" value="1"/>
</dbReference>
<dbReference type="SUPFAM" id="SSF52799">
    <property type="entry name" value="(Phosphotyrosine protein) phosphatases II"/>
    <property type="match status" value="1"/>
</dbReference>
<dbReference type="PROSITE" id="PS51339">
    <property type="entry name" value="PPASE_MYOTUBULARIN"/>
    <property type="match status" value="1"/>
</dbReference>
<keyword evidence="6" id="KW-1185">Reference proteome</keyword>
<dbReference type="Proteomes" id="UP000023152">
    <property type="component" value="Unassembled WGS sequence"/>
</dbReference>
<evidence type="ECO:0000259" key="4">
    <source>
        <dbReference type="PROSITE" id="PS51339"/>
    </source>
</evidence>
<dbReference type="Pfam" id="PF06602">
    <property type="entry name" value="Myotub-related"/>
    <property type="match status" value="1"/>
</dbReference>
<name>X6NJU2_RETFI</name>
<proteinExistence type="predicted"/>
<feature type="region of interest" description="Disordered" evidence="3">
    <location>
        <begin position="1"/>
        <end position="53"/>
    </location>
</feature>
<accession>X6NJU2</accession>
<evidence type="ECO:0000256" key="3">
    <source>
        <dbReference type="SAM" id="MobiDB-lite"/>
    </source>
</evidence>
<dbReference type="InterPro" id="IPR029021">
    <property type="entry name" value="Prot-tyrosine_phosphatase-like"/>
</dbReference>
<dbReference type="EMBL" id="ASPP01008388">
    <property type="protein sequence ID" value="ETO25627.1"/>
    <property type="molecule type" value="Genomic_DNA"/>
</dbReference>
<organism evidence="5 6">
    <name type="scientific">Reticulomyxa filosa</name>
    <dbReference type="NCBI Taxonomy" id="46433"/>
    <lineage>
        <taxon>Eukaryota</taxon>
        <taxon>Sar</taxon>
        <taxon>Rhizaria</taxon>
        <taxon>Retaria</taxon>
        <taxon>Foraminifera</taxon>
        <taxon>Monothalamids</taxon>
        <taxon>Reticulomyxidae</taxon>
        <taxon>Reticulomyxa</taxon>
    </lineage>
</organism>
<feature type="active site" description="Phosphocysteine intermediate" evidence="1">
    <location>
        <position position="520"/>
    </location>
</feature>
<dbReference type="InterPro" id="IPR010569">
    <property type="entry name" value="Myotubularin-like_Pase_dom"/>
</dbReference>
<feature type="binding site" evidence="2">
    <location>
        <begin position="457"/>
        <end position="458"/>
    </location>
    <ligand>
        <name>substrate</name>
    </ligand>
</feature>
<dbReference type="GO" id="GO:0004438">
    <property type="term" value="F:phosphatidylinositol-3-phosphate phosphatase activity"/>
    <property type="evidence" value="ECO:0007669"/>
    <property type="project" value="TreeGrafter"/>
</dbReference>
<feature type="binding site" evidence="2">
    <location>
        <begin position="432"/>
        <end position="435"/>
    </location>
    <ligand>
        <name>substrate</name>
    </ligand>
</feature>
<dbReference type="AlphaFoldDB" id="X6NJU2"/>
<evidence type="ECO:0000313" key="5">
    <source>
        <dbReference type="EMBL" id="ETO25627.1"/>
    </source>
</evidence>
<dbReference type="PANTHER" id="PTHR10807">
    <property type="entry name" value="MYOTUBULARIN-RELATED"/>
    <property type="match status" value="1"/>
</dbReference>
<dbReference type="GO" id="GO:0005737">
    <property type="term" value="C:cytoplasm"/>
    <property type="evidence" value="ECO:0007669"/>
    <property type="project" value="TreeGrafter"/>
</dbReference>
<dbReference type="GO" id="GO:0016020">
    <property type="term" value="C:membrane"/>
    <property type="evidence" value="ECO:0007669"/>
    <property type="project" value="TreeGrafter"/>
</dbReference>
<evidence type="ECO:0000256" key="2">
    <source>
        <dbReference type="PIRSR" id="PIRSR630564-2"/>
    </source>
</evidence>
<dbReference type="InterPro" id="IPR030564">
    <property type="entry name" value="Myotubularin"/>
</dbReference>
<dbReference type="PANTHER" id="PTHR10807:SF128">
    <property type="entry name" value="PHOSPHATIDYLINOSITOL-3,5-BISPHOSPHATE 3-PHOSPHATASE"/>
    <property type="match status" value="1"/>
</dbReference>
<feature type="domain" description="Myotubularin phosphatase" evidence="4">
    <location>
        <begin position="283"/>
        <end position="687"/>
    </location>
</feature>
<protein>
    <recommendedName>
        <fullName evidence="4">Myotubularin phosphatase domain-containing protein</fullName>
    </recommendedName>
</protein>
<feature type="compositionally biased region" description="Basic and acidic residues" evidence="3">
    <location>
        <begin position="32"/>
        <end position="44"/>
    </location>
</feature>
<dbReference type="CDD" id="cd14507">
    <property type="entry name" value="PTP-MTM-like"/>
    <property type="match status" value="1"/>
</dbReference>
<evidence type="ECO:0000256" key="1">
    <source>
        <dbReference type="PIRSR" id="PIRSR630564-1"/>
    </source>
</evidence>
<feature type="compositionally biased region" description="Basic and acidic residues" evidence="3">
    <location>
        <begin position="10"/>
        <end position="21"/>
    </location>
</feature>
<dbReference type="GO" id="GO:0046856">
    <property type="term" value="P:phosphatidylinositol dephosphorylation"/>
    <property type="evidence" value="ECO:0007669"/>
    <property type="project" value="TreeGrafter"/>
</dbReference>